<evidence type="ECO:0000256" key="3">
    <source>
        <dbReference type="ARBA" id="ARBA00023180"/>
    </source>
</evidence>
<keyword evidence="2" id="KW-1015">Disulfide bond</keyword>
<dbReference type="GO" id="GO:0005794">
    <property type="term" value="C:Golgi apparatus"/>
    <property type="evidence" value="ECO:0007669"/>
    <property type="project" value="TreeGrafter"/>
</dbReference>
<evidence type="ECO:0000256" key="2">
    <source>
        <dbReference type="ARBA" id="ARBA00023157"/>
    </source>
</evidence>
<protein>
    <submittedName>
        <fullName evidence="5">N-acetylgalactosaminyltransferase 6</fullName>
    </submittedName>
</protein>
<evidence type="ECO:0000256" key="1">
    <source>
        <dbReference type="ARBA" id="ARBA00022679"/>
    </source>
</evidence>
<dbReference type="PANTHER" id="PTHR11675:SF134">
    <property type="entry name" value="N-ACETYLGALACTOSAMINYLTRANSFERASE 4-RELATED"/>
    <property type="match status" value="1"/>
</dbReference>
<dbReference type="Proteomes" id="UP000886998">
    <property type="component" value="Unassembled WGS sequence"/>
</dbReference>
<feature type="domain" description="Galactosyltransferase C-terminal" evidence="4">
    <location>
        <begin position="68"/>
        <end position="129"/>
    </location>
</feature>
<dbReference type="GO" id="GO:0004653">
    <property type="term" value="F:polypeptide N-acetylgalactosaminyltransferase activity"/>
    <property type="evidence" value="ECO:0007669"/>
    <property type="project" value="TreeGrafter"/>
</dbReference>
<dbReference type="InterPro" id="IPR029044">
    <property type="entry name" value="Nucleotide-diphossugar_trans"/>
</dbReference>
<dbReference type="EMBL" id="BMAV01025199">
    <property type="protein sequence ID" value="GFS39407.1"/>
    <property type="molecule type" value="Genomic_DNA"/>
</dbReference>
<dbReference type="PANTHER" id="PTHR11675">
    <property type="entry name" value="N-ACETYLGALACTOSAMINYLTRANSFERASE"/>
    <property type="match status" value="1"/>
</dbReference>
<dbReference type="InterPro" id="IPR027791">
    <property type="entry name" value="Galactosyl_T_C"/>
</dbReference>
<organism evidence="5 6">
    <name type="scientific">Trichonephila inaurata madagascariensis</name>
    <dbReference type="NCBI Taxonomy" id="2747483"/>
    <lineage>
        <taxon>Eukaryota</taxon>
        <taxon>Metazoa</taxon>
        <taxon>Ecdysozoa</taxon>
        <taxon>Arthropoda</taxon>
        <taxon>Chelicerata</taxon>
        <taxon>Arachnida</taxon>
        <taxon>Araneae</taxon>
        <taxon>Araneomorphae</taxon>
        <taxon>Entelegynae</taxon>
        <taxon>Araneoidea</taxon>
        <taxon>Nephilidae</taxon>
        <taxon>Trichonephila</taxon>
        <taxon>Trichonephila inaurata</taxon>
    </lineage>
</organism>
<keyword evidence="3" id="KW-0325">Glycoprotein</keyword>
<name>A0A8X6ICD9_9ARAC</name>
<evidence type="ECO:0000313" key="5">
    <source>
        <dbReference type="EMBL" id="GFS39407.1"/>
    </source>
</evidence>
<comment type="caution">
    <text evidence="5">The sequence shown here is derived from an EMBL/GenBank/DDBJ whole genome shotgun (WGS) entry which is preliminary data.</text>
</comment>
<dbReference type="GO" id="GO:0006493">
    <property type="term" value="P:protein O-linked glycosylation"/>
    <property type="evidence" value="ECO:0007669"/>
    <property type="project" value="TreeGrafter"/>
</dbReference>
<keyword evidence="6" id="KW-1185">Reference proteome</keyword>
<sequence length="169" mass="19438">MLCRLIGIAQEPIAIDRKTVVCPFIDVIDYETLAYRAQDEGARGAFDWELYYKRLPLLPEDLKHPSDPFKSPVMAGGLFAIDRSFFWELGGYDDGLDVWGGEQYELSFKIWQCGGQMFDVPCSRVGHIYRKFAPFPNPGVGDFVGRFNYNLFNKDLCAVITFQMHWPYT</sequence>
<dbReference type="Pfam" id="PF02709">
    <property type="entry name" value="Glyco_transf_7C"/>
    <property type="match status" value="1"/>
</dbReference>
<gene>
    <name evidence="5" type="primary">Pgant6</name>
    <name evidence="5" type="ORF">TNIN_261171</name>
</gene>
<dbReference type="AlphaFoldDB" id="A0A8X6ICD9"/>
<dbReference type="Gene3D" id="3.90.550.10">
    <property type="entry name" value="Spore Coat Polysaccharide Biosynthesis Protein SpsA, Chain A"/>
    <property type="match status" value="1"/>
</dbReference>
<dbReference type="OrthoDB" id="6159198at2759"/>
<reference evidence="5" key="1">
    <citation type="submission" date="2020-08" db="EMBL/GenBank/DDBJ databases">
        <title>Multicomponent nature underlies the extraordinary mechanical properties of spider dragline silk.</title>
        <authorList>
            <person name="Kono N."/>
            <person name="Nakamura H."/>
            <person name="Mori M."/>
            <person name="Yoshida Y."/>
            <person name="Ohtoshi R."/>
            <person name="Malay A.D."/>
            <person name="Moran D.A.P."/>
            <person name="Tomita M."/>
            <person name="Numata K."/>
            <person name="Arakawa K."/>
        </authorList>
    </citation>
    <scope>NUCLEOTIDE SEQUENCE</scope>
</reference>
<evidence type="ECO:0000259" key="4">
    <source>
        <dbReference type="Pfam" id="PF02709"/>
    </source>
</evidence>
<dbReference type="SUPFAM" id="SSF53448">
    <property type="entry name" value="Nucleotide-diphospho-sugar transferases"/>
    <property type="match status" value="1"/>
</dbReference>
<evidence type="ECO:0000313" key="6">
    <source>
        <dbReference type="Proteomes" id="UP000886998"/>
    </source>
</evidence>
<accession>A0A8X6ICD9</accession>
<proteinExistence type="predicted"/>
<keyword evidence="1" id="KW-0808">Transferase</keyword>